<evidence type="ECO:0000256" key="13">
    <source>
        <dbReference type="ARBA" id="ARBA00030926"/>
    </source>
</evidence>
<dbReference type="PROSITE" id="PS01305">
    <property type="entry name" value="MOAA_NIFB_PQQE"/>
    <property type="match status" value="1"/>
</dbReference>
<dbReference type="SUPFAM" id="SSF53146">
    <property type="entry name" value="Nitrogenase accessory factor-like"/>
    <property type="match status" value="1"/>
</dbReference>
<dbReference type="PROSITE" id="PS51918">
    <property type="entry name" value="RADICAL_SAM"/>
    <property type="match status" value="1"/>
</dbReference>
<evidence type="ECO:0000256" key="8">
    <source>
        <dbReference type="ARBA" id="ARBA00022723"/>
    </source>
</evidence>
<comment type="pathway">
    <text evidence="3">Cofactor biosynthesis; Fe-Mo cofactor biosynthesis.</text>
</comment>
<name>A0A5M8NVA9_9BACT</name>
<dbReference type="PANTHER" id="PTHR43787:SF13">
    <property type="entry name" value="FEMO COFACTOR BIOSYNTHESIS PROTEIN NIFB"/>
    <property type="match status" value="1"/>
</dbReference>
<dbReference type="Pfam" id="PF02579">
    <property type="entry name" value="Nitro_FeMo-Co"/>
    <property type="match status" value="1"/>
</dbReference>
<evidence type="ECO:0000259" key="15">
    <source>
        <dbReference type="PROSITE" id="PS51918"/>
    </source>
</evidence>
<dbReference type="SFLD" id="SFLDF00281">
    <property type="entry name" value="FeMo_cofactor_biosynthesis_pro"/>
    <property type="match status" value="1"/>
</dbReference>
<evidence type="ECO:0000256" key="7">
    <source>
        <dbReference type="ARBA" id="ARBA00022691"/>
    </source>
</evidence>
<comment type="cofactor">
    <cofactor evidence="1">
        <name>[4Fe-4S] cluster</name>
        <dbReference type="ChEBI" id="CHEBI:49883"/>
    </cofactor>
</comment>
<evidence type="ECO:0000313" key="16">
    <source>
        <dbReference type="EMBL" id="KAA6300258.1"/>
    </source>
</evidence>
<dbReference type="GO" id="GO:0016829">
    <property type="term" value="F:lyase activity"/>
    <property type="evidence" value="ECO:0007669"/>
    <property type="project" value="UniProtKB-KW"/>
</dbReference>
<dbReference type="CDD" id="cd01335">
    <property type="entry name" value="Radical_SAM"/>
    <property type="match status" value="1"/>
</dbReference>
<dbReference type="InterPro" id="IPR003731">
    <property type="entry name" value="Di-Nase_FeMo-co_biosynth"/>
</dbReference>
<dbReference type="GO" id="GO:0046872">
    <property type="term" value="F:metal ion binding"/>
    <property type="evidence" value="ECO:0007669"/>
    <property type="project" value="UniProtKB-KW"/>
</dbReference>
<dbReference type="SUPFAM" id="SSF102114">
    <property type="entry name" value="Radical SAM enzymes"/>
    <property type="match status" value="1"/>
</dbReference>
<keyword evidence="11" id="KW-0535">Nitrogen fixation</keyword>
<evidence type="ECO:0000256" key="12">
    <source>
        <dbReference type="ARBA" id="ARBA00023239"/>
    </source>
</evidence>
<accession>A0A5M8NVA9</accession>
<evidence type="ECO:0000256" key="5">
    <source>
        <dbReference type="ARBA" id="ARBA00021702"/>
    </source>
</evidence>
<keyword evidence="10" id="KW-0411">Iron-sulfur</keyword>
<dbReference type="InterPro" id="IPR005980">
    <property type="entry name" value="Nase_CF_NifB"/>
</dbReference>
<keyword evidence="6" id="KW-0004">4Fe-4S</keyword>
<dbReference type="InterPro" id="IPR036105">
    <property type="entry name" value="DiNase_FeMo-co_biosyn_sf"/>
</dbReference>
<reference evidence="16 17" key="1">
    <citation type="submission" date="2019-03" db="EMBL/GenBank/DDBJ databases">
        <title>Single cell metagenomics reveals metabolic interactions within the superorganism composed of flagellate Streblomastix strix and complex community of Bacteroidetes bacteria on its surface.</title>
        <authorList>
            <person name="Treitli S.C."/>
            <person name="Kolisko M."/>
            <person name="Husnik F."/>
            <person name="Keeling P."/>
            <person name="Hampl V."/>
        </authorList>
    </citation>
    <scope>NUCLEOTIDE SEQUENCE [LARGE SCALE GENOMIC DNA]</scope>
    <source>
        <strain evidence="16">St1</strain>
    </source>
</reference>
<evidence type="ECO:0000256" key="10">
    <source>
        <dbReference type="ARBA" id="ARBA00023014"/>
    </source>
</evidence>
<feature type="domain" description="Radical SAM core" evidence="15">
    <location>
        <begin position="14"/>
        <end position="256"/>
    </location>
</feature>
<dbReference type="GO" id="GO:0051539">
    <property type="term" value="F:4 iron, 4 sulfur cluster binding"/>
    <property type="evidence" value="ECO:0007669"/>
    <property type="project" value="UniProtKB-KW"/>
</dbReference>
<dbReference type="SMART" id="SM00729">
    <property type="entry name" value="Elp3"/>
    <property type="match status" value="1"/>
</dbReference>
<proteinExistence type="inferred from homology"/>
<dbReference type="Gene3D" id="3.20.20.70">
    <property type="entry name" value="Aldolase class I"/>
    <property type="match status" value="1"/>
</dbReference>
<evidence type="ECO:0000256" key="3">
    <source>
        <dbReference type="ARBA" id="ARBA00005155"/>
    </source>
</evidence>
<evidence type="ECO:0000256" key="9">
    <source>
        <dbReference type="ARBA" id="ARBA00023004"/>
    </source>
</evidence>
<dbReference type="Proteomes" id="UP000324575">
    <property type="component" value="Unassembled WGS sequence"/>
</dbReference>
<dbReference type="InterPro" id="IPR000385">
    <property type="entry name" value="MoaA_NifB_PqqE_Fe-S-bd_CS"/>
</dbReference>
<evidence type="ECO:0000313" key="17">
    <source>
        <dbReference type="Proteomes" id="UP000324575"/>
    </source>
</evidence>
<evidence type="ECO:0000256" key="2">
    <source>
        <dbReference type="ARBA" id="ARBA00003522"/>
    </source>
</evidence>
<dbReference type="InterPro" id="IPR013785">
    <property type="entry name" value="Aldolase_TIM"/>
</dbReference>
<comment type="caution">
    <text evidence="16">The sequence shown here is derived from an EMBL/GenBank/DDBJ whole genome shotgun (WGS) entry which is preliminary data.</text>
</comment>
<evidence type="ECO:0000256" key="1">
    <source>
        <dbReference type="ARBA" id="ARBA00001966"/>
    </source>
</evidence>
<sequence>MDINNHPCFNADVRHTTGRIHLAVAPRCNVQCNFCNRKFDCANESRPGVTTSILKPSQALSHLDEIERKIKNIAVVGIAGPGDPFANPEETIETMELVHAKYPDKLLCVSSNGLSLAEYVPRLAALNVSHVTITINAVDLEIGANVYEWVYYNKRTYHGQEGAAILLDKQTQALRLLKTYGIIVKINTVVIPRVNEHHVHEISRYVSALGADIQNCIPLIPVAGTPYAQLTEPSPSDMRLVRAKTSMYIKQMSHCARCRADAIGLLGDDESNRIRKERIERKAQCDFLNKPYIAAASSDGITINRHLGETSQLWIYEYDNGKVKLLEQRAVPTSNPVANRWDVVANILHDCGVLLVSGIGRIPYERLQANGVAVESVNGTISDIAETLFAEGEIPQSALRLNGVCGADSTCRKVKTNCNEQPYN</sequence>
<dbReference type="PANTHER" id="PTHR43787">
    <property type="entry name" value="FEMO COFACTOR BIOSYNTHESIS PROTEIN NIFB-RELATED"/>
    <property type="match status" value="1"/>
</dbReference>
<dbReference type="Gene3D" id="3.30.420.130">
    <property type="entry name" value="Dinitrogenase iron-molybdenum cofactor biosynthesis domain"/>
    <property type="match status" value="1"/>
</dbReference>
<dbReference type="UniPathway" id="UPA00782"/>
<dbReference type="InterPro" id="IPR058240">
    <property type="entry name" value="rSAM_sf"/>
</dbReference>
<dbReference type="Pfam" id="PF04055">
    <property type="entry name" value="Radical_SAM"/>
    <property type="match status" value="1"/>
</dbReference>
<keyword evidence="12" id="KW-0456">Lyase</keyword>
<dbReference type="InterPro" id="IPR006638">
    <property type="entry name" value="Elp3/MiaA/NifB-like_rSAM"/>
</dbReference>
<gene>
    <name evidence="16" type="ORF">EZS26_003600</name>
</gene>
<dbReference type="GO" id="GO:0032324">
    <property type="term" value="P:molybdopterin cofactor biosynthetic process"/>
    <property type="evidence" value="ECO:0007669"/>
    <property type="project" value="UniProtKB-ARBA"/>
</dbReference>
<keyword evidence="9" id="KW-0408">Iron</keyword>
<evidence type="ECO:0000256" key="4">
    <source>
        <dbReference type="ARBA" id="ARBA00006804"/>
    </source>
</evidence>
<evidence type="ECO:0000256" key="14">
    <source>
        <dbReference type="ARBA" id="ARBA00032102"/>
    </source>
</evidence>
<dbReference type="SFLD" id="SFLDG01068">
    <property type="entry name" value="FeMo_cofactor_biosynthesis_pro"/>
    <property type="match status" value="1"/>
</dbReference>
<keyword evidence="8" id="KW-0479">Metal-binding</keyword>
<dbReference type="InterPro" id="IPR007197">
    <property type="entry name" value="rSAM"/>
</dbReference>
<comment type="function">
    <text evidence="2">Involved in the biosynthesis of the iron-molybdenum cofactor (FeMo-co or M-cluster) found in the dinitrogenase enzyme of the nitrogenase complex in nitrogen-fixing microorganisms. NifB catalyzes the crucial step of radical SAM-dependent carbide insertion that occurs concomitant with the insertion of a 9th sulfur and the rearrangement/coupling of two [4Fe-4S] clusters into a [8Fe-9S-C] cluster, the precursor to the M-cluster.</text>
</comment>
<organism evidence="16 17">
    <name type="scientific">Candidatus Ordinivivax streblomastigis</name>
    <dbReference type="NCBI Taxonomy" id="2540710"/>
    <lineage>
        <taxon>Bacteria</taxon>
        <taxon>Pseudomonadati</taxon>
        <taxon>Bacteroidota</taxon>
        <taxon>Bacteroidia</taxon>
        <taxon>Bacteroidales</taxon>
        <taxon>Candidatus Ordinivivax</taxon>
    </lineage>
</organism>
<dbReference type="AlphaFoldDB" id="A0A5M8NVA9"/>
<dbReference type="NCBIfam" id="TIGR01290">
    <property type="entry name" value="nifB"/>
    <property type="match status" value="1"/>
</dbReference>
<evidence type="ECO:0000256" key="6">
    <source>
        <dbReference type="ARBA" id="ARBA00022485"/>
    </source>
</evidence>
<evidence type="ECO:0000256" key="11">
    <source>
        <dbReference type="ARBA" id="ARBA00023231"/>
    </source>
</evidence>
<dbReference type="EMBL" id="SNRX01000110">
    <property type="protein sequence ID" value="KAA6300258.1"/>
    <property type="molecule type" value="Genomic_DNA"/>
</dbReference>
<protein>
    <recommendedName>
        <fullName evidence="5">FeMo cofactor biosynthesis protein NifB</fullName>
    </recommendedName>
    <alternativeName>
        <fullName evidence="14">Nitrogenase cofactor maturase NifB</fullName>
    </alternativeName>
    <alternativeName>
        <fullName evidence="13">Radical SAM assemblase NifB</fullName>
    </alternativeName>
</protein>
<keyword evidence="7" id="KW-0949">S-adenosyl-L-methionine</keyword>
<comment type="similarity">
    <text evidence="4">Belongs to the radical SAM superfamily. NifB family.</text>
</comment>
<dbReference type="SFLD" id="SFLDS00029">
    <property type="entry name" value="Radical_SAM"/>
    <property type="match status" value="1"/>
</dbReference>